<keyword evidence="4" id="KW-0819">tRNA processing</keyword>
<evidence type="ECO:0000313" key="7">
    <source>
        <dbReference type="EMBL" id="POP53985.1"/>
    </source>
</evidence>
<evidence type="ECO:0000256" key="4">
    <source>
        <dbReference type="ARBA" id="ARBA00022694"/>
    </source>
</evidence>
<keyword evidence="2" id="KW-0808">Transferase</keyword>
<dbReference type="EMBL" id="PQGG01000009">
    <property type="protein sequence ID" value="POP53985.1"/>
    <property type="molecule type" value="Genomic_DNA"/>
</dbReference>
<dbReference type="SMART" id="SM01144">
    <property type="entry name" value="DTW"/>
    <property type="match status" value="1"/>
</dbReference>
<proteinExistence type="inferred from homology"/>
<dbReference type="PANTHER" id="PTHR21392:SF0">
    <property type="entry name" value="TRNA-URIDINE AMINOCARBOXYPROPYLTRANSFERASE 2"/>
    <property type="match status" value="1"/>
</dbReference>
<dbReference type="PANTHER" id="PTHR21392">
    <property type="entry name" value="TRNA-URIDINE AMINOCARBOXYPROPYLTRANSFERASE 2"/>
    <property type="match status" value="1"/>
</dbReference>
<dbReference type="EC" id="2.5.1.25" evidence="1"/>
<evidence type="ECO:0000256" key="5">
    <source>
        <dbReference type="ARBA" id="ARBA00034489"/>
    </source>
</evidence>
<gene>
    <name evidence="7" type="ORF">C0068_03860</name>
</gene>
<organism evidence="7 8">
    <name type="scientific">Zhongshania marina</name>
    <dbReference type="NCBI Taxonomy" id="2304603"/>
    <lineage>
        <taxon>Bacteria</taxon>
        <taxon>Pseudomonadati</taxon>
        <taxon>Pseudomonadota</taxon>
        <taxon>Gammaproteobacteria</taxon>
        <taxon>Cellvibrionales</taxon>
        <taxon>Spongiibacteraceae</taxon>
        <taxon>Zhongshania</taxon>
    </lineage>
</organism>
<dbReference type="Proteomes" id="UP000237222">
    <property type="component" value="Unassembled WGS sequence"/>
</dbReference>
<sequence length="200" mass="22415">MIKRAVCVDCERPLKTCLCDVMVTMASPYRIVILQDVKEAKHALSSAPLLEKSIEGAARFVGEHFDPDEIFGSAWREETLLVFPSDGALTAEQAVSTNFKNIILLDGTWRKVARLMHLNPWLSELRRLAIQPDVASQYKIRKSPRDDGLSTIEAAVAALNALSSEQDYSAILPAFYKMIDLQIDAMGSATYRKNYPPERR</sequence>
<dbReference type="Pfam" id="PF03942">
    <property type="entry name" value="DTW"/>
    <property type="match status" value="1"/>
</dbReference>
<accession>A0A2S4HJ13</accession>
<dbReference type="InterPro" id="IPR005636">
    <property type="entry name" value="DTW"/>
</dbReference>
<evidence type="ECO:0000256" key="2">
    <source>
        <dbReference type="ARBA" id="ARBA00022679"/>
    </source>
</evidence>
<evidence type="ECO:0000256" key="3">
    <source>
        <dbReference type="ARBA" id="ARBA00022691"/>
    </source>
</evidence>
<name>A0A2S4HJ13_9GAMM</name>
<keyword evidence="3" id="KW-0949">S-adenosyl-L-methionine</keyword>
<comment type="similarity">
    <text evidence="5">Belongs to the TDD superfamily. DTWD2 family.</text>
</comment>
<protein>
    <recommendedName>
        <fullName evidence="1">tRNA-uridine aminocarboxypropyltransferase</fullName>
        <ecNumber evidence="1">2.5.1.25</ecNumber>
    </recommendedName>
</protein>
<evidence type="ECO:0000313" key="8">
    <source>
        <dbReference type="Proteomes" id="UP000237222"/>
    </source>
</evidence>
<dbReference type="GO" id="GO:0016432">
    <property type="term" value="F:tRNA-uridine aminocarboxypropyltransferase activity"/>
    <property type="evidence" value="ECO:0007669"/>
    <property type="project" value="UniProtKB-EC"/>
</dbReference>
<dbReference type="OrthoDB" id="268835at2"/>
<dbReference type="GO" id="GO:0008033">
    <property type="term" value="P:tRNA processing"/>
    <property type="evidence" value="ECO:0007669"/>
    <property type="project" value="UniProtKB-KW"/>
</dbReference>
<dbReference type="RefSeq" id="WP_103683183.1">
    <property type="nucleotide sequence ID" value="NZ_PQGG01000009.1"/>
</dbReference>
<feature type="domain" description="DTW" evidence="6">
    <location>
        <begin position="3"/>
        <end position="187"/>
    </location>
</feature>
<comment type="caution">
    <text evidence="7">The sequence shown here is derived from an EMBL/GenBank/DDBJ whole genome shotgun (WGS) entry which is preliminary data.</text>
</comment>
<reference evidence="7" key="1">
    <citation type="submission" date="2018-01" db="EMBL/GenBank/DDBJ databases">
        <authorList>
            <person name="Yu X.-D."/>
        </authorList>
    </citation>
    <scope>NUCLEOTIDE SEQUENCE</scope>
    <source>
        <strain evidence="7">ZX-21</strain>
    </source>
</reference>
<dbReference type="AlphaFoldDB" id="A0A2S4HJ13"/>
<evidence type="ECO:0000259" key="6">
    <source>
        <dbReference type="SMART" id="SM01144"/>
    </source>
</evidence>
<dbReference type="InterPro" id="IPR039262">
    <property type="entry name" value="DTWD2/TAPT"/>
</dbReference>
<evidence type="ECO:0000256" key="1">
    <source>
        <dbReference type="ARBA" id="ARBA00012386"/>
    </source>
</evidence>